<feature type="compositionally biased region" description="Low complexity" evidence="1">
    <location>
        <begin position="51"/>
        <end position="64"/>
    </location>
</feature>
<feature type="region of interest" description="Disordered" evidence="1">
    <location>
        <begin position="1"/>
        <end position="83"/>
    </location>
</feature>
<proteinExistence type="predicted"/>
<dbReference type="InterPro" id="IPR045596">
    <property type="entry name" value="DUF6459"/>
</dbReference>
<accession>A0A9W6Q836</accession>
<organism evidence="2 3">
    <name type="scientific">Kitasatospora phosalacinea</name>
    <dbReference type="NCBI Taxonomy" id="2065"/>
    <lineage>
        <taxon>Bacteria</taxon>
        <taxon>Bacillati</taxon>
        <taxon>Actinomycetota</taxon>
        <taxon>Actinomycetes</taxon>
        <taxon>Kitasatosporales</taxon>
        <taxon>Streptomycetaceae</taxon>
        <taxon>Kitasatospora</taxon>
    </lineage>
</organism>
<dbReference type="Pfam" id="PF20060">
    <property type="entry name" value="DUF6459"/>
    <property type="match status" value="1"/>
</dbReference>
<reference evidence="2" key="1">
    <citation type="submission" date="2023-02" db="EMBL/GenBank/DDBJ databases">
        <title>Kitasatospora phosalacinea NBRC 14627.</title>
        <authorList>
            <person name="Ichikawa N."/>
            <person name="Sato H."/>
            <person name="Tonouchi N."/>
        </authorList>
    </citation>
    <scope>NUCLEOTIDE SEQUENCE</scope>
    <source>
        <strain evidence="2">NBRC 14627</strain>
    </source>
</reference>
<feature type="compositionally biased region" description="Pro residues" evidence="1">
    <location>
        <begin position="11"/>
        <end position="25"/>
    </location>
</feature>
<evidence type="ECO:0000313" key="3">
    <source>
        <dbReference type="Proteomes" id="UP001165041"/>
    </source>
</evidence>
<evidence type="ECO:0000313" key="2">
    <source>
        <dbReference type="EMBL" id="GLW71635.1"/>
    </source>
</evidence>
<gene>
    <name evidence="2" type="ORF">Kpho02_39340</name>
</gene>
<comment type="caution">
    <text evidence="2">The sequence shown here is derived from an EMBL/GenBank/DDBJ whole genome shotgun (WGS) entry which is preliminary data.</text>
</comment>
<evidence type="ECO:0000256" key="1">
    <source>
        <dbReference type="SAM" id="MobiDB-lite"/>
    </source>
</evidence>
<dbReference type="RefSeq" id="WP_285737394.1">
    <property type="nucleotide sequence ID" value="NZ_BSSA01000013.1"/>
</dbReference>
<sequence length="189" mass="20564">MTEQLTRTPGPLVPPAHHPVDPPAHPLVRPLVRPAARRPVRHPHPEPHPAGPTAPRTARSPRAACDGSGPPFRPRTAAPGSTGHAELAGRFAHRLVEVLCGARPVHQLQRHTTLPGFHQLAALVRTGPLRPRGRVLRPRLGRVHDCAPGPGAVEACVRVELGPRHHVLAFRLERHTRTGQWQCAAVETR</sequence>
<protein>
    <submittedName>
        <fullName evidence="2">Uncharacterized protein</fullName>
    </submittedName>
</protein>
<dbReference type="EMBL" id="BSSA01000013">
    <property type="protein sequence ID" value="GLW71635.1"/>
    <property type="molecule type" value="Genomic_DNA"/>
</dbReference>
<dbReference type="AlphaFoldDB" id="A0A9W6Q836"/>
<name>A0A9W6Q836_9ACTN</name>
<dbReference type="Proteomes" id="UP001165041">
    <property type="component" value="Unassembled WGS sequence"/>
</dbReference>